<dbReference type="GO" id="GO:0004364">
    <property type="term" value="F:glutathione transferase activity"/>
    <property type="evidence" value="ECO:0007669"/>
    <property type="project" value="TreeGrafter"/>
</dbReference>
<dbReference type="Pfam" id="PF01124">
    <property type="entry name" value="MAPEG"/>
    <property type="match status" value="1"/>
</dbReference>
<keyword evidence="2 5" id="KW-0812">Transmembrane</keyword>
<dbReference type="EnsemblProtists" id="PYU1_T004098">
    <property type="protein sequence ID" value="PYU1_T004098"/>
    <property type="gene ID" value="PYU1_G004088"/>
</dbReference>
<name>K3WGK7_GLOUD</name>
<reference evidence="6" key="3">
    <citation type="submission" date="2015-02" db="UniProtKB">
        <authorList>
            <consortium name="EnsemblProtists"/>
        </authorList>
    </citation>
    <scope>IDENTIFICATION</scope>
    <source>
        <strain evidence="6">DAOM BR144</strain>
    </source>
</reference>
<proteinExistence type="predicted"/>
<evidence type="ECO:0008006" key="8">
    <source>
        <dbReference type="Google" id="ProtNLM"/>
    </source>
</evidence>
<dbReference type="InParanoid" id="K3WGK7"/>
<dbReference type="PANTHER" id="PTHR10250:SF26">
    <property type="entry name" value="GLUTATHIONE S-TRANSFERASE 3, MITOCHONDRIAL"/>
    <property type="match status" value="1"/>
</dbReference>
<evidence type="ECO:0000256" key="3">
    <source>
        <dbReference type="ARBA" id="ARBA00022989"/>
    </source>
</evidence>
<evidence type="ECO:0000313" key="6">
    <source>
        <dbReference type="EnsemblProtists" id="PYU1_T004098"/>
    </source>
</evidence>
<dbReference type="eggNOG" id="ENOG502S4E5">
    <property type="taxonomic scope" value="Eukaryota"/>
</dbReference>
<keyword evidence="7" id="KW-1185">Reference proteome</keyword>
<evidence type="ECO:0000313" key="7">
    <source>
        <dbReference type="Proteomes" id="UP000019132"/>
    </source>
</evidence>
<dbReference type="GO" id="GO:0016020">
    <property type="term" value="C:membrane"/>
    <property type="evidence" value="ECO:0007669"/>
    <property type="project" value="UniProtKB-SubCell"/>
</dbReference>
<feature type="transmembrane region" description="Helical" evidence="5">
    <location>
        <begin position="12"/>
        <end position="32"/>
    </location>
</feature>
<dbReference type="Gene3D" id="1.20.120.550">
    <property type="entry name" value="Membrane associated eicosanoid/glutathione metabolism-like domain"/>
    <property type="match status" value="1"/>
</dbReference>
<comment type="subcellular location">
    <subcellularLocation>
        <location evidence="1">Membrane</location>
        <topology evidence="1">Multi-pass membrane protein</topology>
    </subcellularLocation>
</comment>
<dbReference type="OMA" id="TYLYSWI"/>
<reference evidence="7" key="1">
    <citation type="journal article" date="2010" name="Genome Biol.">
        <title>Genome sequence of the necrotrophic plant pathogen Pythium ultimum reveals original pathogenicity mechanisms and effector repertoire.</title>
        <authorList>
            <person name="Levesque C.A."/>
            <person name="Brouwer H."/>
            <person name="Cano L."/>
            <person name="Hamilton J.P."/>
            <person name="Holt C."/>
            <person name="Huitema E."/>
            <person name="Raffaele S."/>
            <person name="Robideau G.P."/>
            <person name="Thines M."/>
            <person name="Win J."/>
            <person name="Zerillo M.M."/>
            <person name="Beakes G.W."/>
            <person name="Boore J.L."/>
            <person name="Busam D."/>
            <person name="Dumas B."/>
            <person name="Ferriera S."/>
            <person name="Fuerstenberg S.I."/>
            <person name="Gachon C.M."/>
            <person name="Gaulin E."/>
            <person name="Govers F."/>
            <person name="Grenville-Briggs L."/>
            <person name="Horner N."/>
            <person name="Hostetler J."/>
            <person name="Jiang R.H."/>
            <person name="Johnson J."/>
            <person name="Krajaejun T."/>
            <person name="Lin H."/>
            <person name="Meijer H.J."/>
            <person name="Moore B."/>
            <person name="Morris P."/>
            <person name="Phuntmart V."/>
            <person name="Puiu D."/>
            <person name="Shetty J."/>
            <person name="Stajich J.E."/>
            <person name="Tripathy S."/>
            <person name="Wawra S."/>
            <person name="van West P."/>
            <person name="Whitty B.R."/>
            <person name="Coutinho P.M."/>
            <person name="Henrissat B."/>
            <person name="Martin F."/>
            <person name="Thomas P.D."/>
            <person name="Tyler B.M."/>
            <person name="De Vries R.P."/>
            <person name="Kamoun S."/>
            <person name="Yandell M."/>
            <person name="Tisserat N."/>
            <person name="Buell C.R."/>
        </authorList>
    </citation>
    <scope>NUCLEOTIDE SEQUENCE</scope>
    <source>
        <strain evidence="7">DAOM:BR144</strain>
    </source>
</reference>
<dbReference type="VEuPathDB" id="FungiDB:PYU1_G004088"/>
<evidence type="ECO:0000256" key="5">
    <source>
        <dbReference type="SAM" id="Phobius"/>
    </source>
</evidence>
<dbReference type="GO" id="GO:0005635">
    <property type="term" value="C:nuclear envelope"/>
    <property type="evidence" value="ECO:0007669"/>
    <property type="project" value="TreeGrafter"/>
</dbReference>
<reference evidence="7" key="2">
    <citation type="submission" date="2010-04" db="EMBL/GenBank/DDBJ databases">
        <authorList>
            <person name="Buell R."/>
            <person name="Hamilton J."/>
            <person name="Hostetler J."/>
        </authorList>
    </citation>
    <scope>NUCLEOTIDE SEQUENCE [LARGE SCALE GENOMIC DNA]</scope>
    <source>
        <strain evidence="7">DAOM:BR144</strain>
    </source>
</reference>
<evidence type="ECO:0000256" key="1">
    <source>
        <dbReference type="ARBA" id="ARBA00004141"/>
    </source>
</evidence>
<dbReference type="STRING" id="431595.K3WGK7"/>
<dbReference type="InterPro" id="IPR001129">
    <property type="entry name" value="Membr-assoc_MAPEG"/>
</dbReference>
<keyword evidence="3 5" id="KW-1133">Transmembrane helix</keyword>
<dbReference type="EMBL" id="GL376567">
    <property type="status" value="NOT_ANNOTATED_CDS"/>
    <property type="molecule type" value="Genomic_DNA"/>
</dbReference>
<evidence type="ECO:0000256" key="2">
    <source>
        <dbReference type="ARBA" id="ARBA00022692"/>
    </source>
</evidence>
<sequence>MPLVRQPQHGYVVLVAAGLSVVNLWAVLNVGAERRKFSVHLPQMYADKSNPNANEFNCIQRAHQNLVKNFPASFALLFTSAPFRPGIAAAAGIVRVARFVMYVRGYSTGDPEKRHHGAFGS</sequence>
<organism evidence="6 7">
    <name type="scientific">Globisporangium ultimum (strain ATCC 200006 / CBS 805.95 / DAOM BR144)</name>
    <name type="common">Pythium ultimum</name>
    <dbReference type="NCBI Taxonomy" id="431595"/>
    <lineage>
        <taxon>Eukaryota</taxon>
        <taxon>Sar</taxon>
        <taxon>Stramenopiles</taxon>
        <taxon>Oomycota</taxon>
        <taxon>Peronosporomycetes</taxon>
        <taxon>Pythiales</taxon>
        <taxon>Pythiaceae</taxon>
        <taxon>Globisporangium</taxon>
    </lineage>
</organism>
<dbReference type="Proteomes" id="UP000019132">
    <property type="component" value="Unassembled WGS sequence"/>
</dbReference>
<dbReference type="InterPro" id="IPR023352">
    <property type="entry name" value="MAPEG-like_dom_sf"/>
</dbReference>
<accession>K3WGK7</accession>
<dbReference type="SUPFAM" id="SSF161084">
    <property type="entry name" value="MAPEG domain-like"/>
    <property type="match status" value="1"/>
</dbReference>
<protein>
    <recommendedName>
        <fullName evidence="8">MAPEG family protein</fullName>
    </recommendedName>
</protein>
<dbReference type="GO" id="GO:0006691">
    <property type="term" value="P:leukotriene metabolic process"/>
    <property type="evidence" value="ECO:0007669"/>
    <property type="project" value="UniProtKB-ARBA"/>
</dbReference>
<dbReference type="GO" id="GO:0005783">
    <property type="term" value="C:endoplasmic reticulum"/>
    <property type="evidence" value="ECO:0007669"/>
    <property type="project" value="TreeGrafter"/>
</dbReference>
<dbReference type="PANTHER" id="PTHR10250">
    <property type="entry name" value="MICROSOMAL GLUTATHIONE S-TRANSFERASE"/>
    <property type="match status" value="1"/>
</dbReference>
<dbReference type="AlphaFoldDB" id="K3WGK7"/>
<keyword evidence="4 5" id="KW-0472">Membrane</keyword>
<dbReference type="HOGENOM" id="CLU_110291_1_0_1"/>
<dbReference type="InterPro" id="IPR050997">
    <property type="entry name" value="MAPEG"/>
</dbReference>
<dbReference type="GO" id="GO:0004602">
    <property type="term" value="F:glutathione peroxidase activity"/>
    <property type="evidence" value="ECO:0007669"/>
    <property type="project" value="TreeGrafter"/>
</dbReference>
<evidence type="ECO:0000256" key="4">
    <source>
        <dbReference type="ARBA" id="ARBA00023136"/>
    </source>
</evidence>